<reference evidence="9" key="1">
    <citation type="submission" date="2023-01" db="EMBL/GenBank/DDBJ databases">
        <title>Key to firefly adult light organ development and bioluminescence: homeobox transcription factors regulate luciferase expression and transportation to peroxisome.</title>
        <authorList>
            <person name="Fu X."/>
        </authorList>
    </citation>
    <scope>NUCLEOTIDE SEQUENCE [LARGE SCALE GENOMIC DNA]</scope>
</reference>
<evidence type="ECO:0000256" key="5">
    <source>
        <dbReference type="ARBA" id="ARBA00023180"/>
    </source>
</evidence>
<dbReference type="EMBL" id="JARPUR010000003">
    <property type="protein sequence ID" value="KAK4880601.1"/>
    <property type="molecule type" value="Genomic_DNA"/>
</dbReference>
<keyword evidence="9" id="KW-1185">Reference proteome</keyword>
<evidence type="ECO:0000256" key="1">
    <source>
        <dbReference type="ARBA" id="ARBA00005964"/>
    </source>
</evidence>
<dbReference type="PANTHER" id="PTHR43142">
    <property type="entry name" value="CARBOXYLIC ESTER HYDROLASE"/>
    <property type="match status" value="1"/>
</dbReference>
<comment type="caution">
    <text evidence="8">The sequence shown here is derived from an EMBL/GenBank/DDBJ whole genome shotgun (WGS) entry which is preliminary data.</text>
</comment>
<keyword evidence="3 6" id="KW-0378">Hydrolase</keyword>
<dbReference type="Pfam" id="PF00135">
    <property type="entry name" value="COesterase"/>
    <property type="match status" value="1"/>
</dbReference>
<feature type="signal peptide" evidence="6">
    <location>
        <begin position="1"/>
        <end position="20"/>
    </location>
</feature>
<evidence type="ECO:0000259" key="7">
    <source>
        <dbReference type="Pfam" id="PF00135"/>
    </source>
</evidence>
<proteinExistence type="inferred from homology"/>
<dbReference type="EC" id="3.1.1.-" evidence="6"/>
<comment type="similarity">
    <text evidence="1 6">Belongs to the type-B carboxylesterase/lipase family.</text>
</comment>
<dbReference type="Proteomes" id="UP001353858">
    <property type="component" value="Unassembled WGS sequence"/>
</dbReference>
<evidence type="ECO:0000256" key="3">
    <source>
        <dbReference type="ARBA" id="ARBA00022801"/>
    </source>
</evidence>
<evidence type="ECO:0000256" key="4">
    <source>
        <dbReference type="ARBA" id="ARBA00023157"/>
    </source>
</evidence>
<evidence type="ECO:0000313" key="9">
    <source>
        <dbReference type="Proteomes" id="UP001353858"/>
    </source>
</evidence>
<feature type="chain" id="PRO_5042661348" description="Carboxylic ester hydrolase" evidence="6">
    <location>
        <begin position="21"/>
        <end position="554"/>
    </location>
</feature>
<feature type="domain" description="Carboxylesterase type B" evidence="7">
    <location>
        <begin position="21"/>
        <end position="544"/>
    </location>
</feature>
<sequence length="554" mass="63182">MYMFSFTILLVFGEAHFADESPIVKVGQGLLKGTVKKTKNGRQFLAFQGIPYAEPPIGTLRFKEPLPRKPWKHILDATKEHAVCVQFDIYFRNYTITGSENCLYLNVYTPKVSKNELLPVIFYIHGGGFVKGNANPSYWGPDFLLDKDLVFVTLNYRLGPLGFLSTGDYVVPGNNGFKDQSLGLKWVKDNIEQFGGNPKKITVSGQSAGGASAYFHLLSPLSKDIPYAAISLSGITPTLWSLAQKGEERKVAKRLARSLNCPTNSSLIMINCLRKISAYDIVAKSIEFMVFNYDPSILYKPVIEIHSKNAFLPEHPIKIIQSGKMSQIPFMTGLTTEDGAIKSSSVYSDERLVEKLNLNFEEILPLFLYYNEIGFNTNHISRSVRQFYFKENDINNKTKAELTNVVTDSLFLISQRSIGALHAKHSTQPVYFYLFGYKGSTSYSKKFGDPDYDYGVCHCDDLLYLLPNTHIDHKLSLEDHQMIDVMTRLWYNFASTGNPTPKLDYLISTKWDPVMSDDVEYYFIENSKTMKMKQNLYEERFQFWKNLSIFHIHK</sequence>
<dbReference type="PROSITE" id="PS00122">
    <property type="entry name" value="CARBOXYLESTERASE_B_1"/>
    <property type="match status" value="1"/>
</dbReference>
<evidence type="ECO:0000256" key="6">
    <source>
        <dbReference type="RuleBase" id="RU361235"/>
    </source>
</evidence>
<dbReference type="AlphaFoldDB" id="A0AAN7PDQ7"/>
<gene>
    <name evidence="8" type="ORF">RN001_008747</name>
</gene>
<dbReference type="GO" id="GO:0052689">
    <property type="term" value="F:carboxylic ester hydrolase activity"/>
    <property type="evidence" value="ECO:0007669"/>
    <property type="project" value="UniProtKB-KW"/>
</dbReference>
<dbReference type="InterPro" id="IPR029058">
    <property type="entry name" value="AB_hydrolase_fold"/>
</dbReference>
<dbReference type="PANTHER" id="PTHR43142:SF1">
    <property type="entry name" value="CARBOXYLIC ESTER HYDROLASE"/>
    <property type="match status" value="1"/>
</dbReference>
<dbReference type="InterPro" id="IPR019826">
    <property type="entry name" value="Carboxylesterase_B_AS"/>
</dbReference>
<accession>A0AAN7PDQ7</accession>
<keyword evidence="2" id="KW-0719">Serine esterase</keyword>
<protein>
    <recommendedName>
        <fullName evidence="6">Carboxylic ester hydrolase</fullName>
        <ecNumber evidence="6">3.1.1.-</ecNumber>
    </recommendedName>
</protein>
<dbReference type="Gene3D" id="3.40.50.1820">
    <property type="entry name" value="alpha/beta hydrolase"/>
    <property type="match status" value="1"/>
</dbReference>
<evidence type="ECO:0000313" key="8">
    <source>
        <dbReference type="EMBL" id="KAK4880601.1"/>
    </source>
</evidence>
<evidence type="ECO:0000256" key="2">
    <source>
        <dbReference type="ARBA" id="ARBA00022487"/>
    </source>
</evidence>
<dbReference type="SUPFAM" id="SSF53474">
    <property type="entry name" value="alpha/beta-Hydrolases"/>
    <property type="match status" value="1"/>
</dbReference>
<dbReference type="InterPro" id="IPR002018">
    <property type="entry name" value="CarbesteraseB"/>
</dbReference>
<organism evidence="8 9">
    <name type="scientific">Aquatica leii</name>
    <dbReference type="NCBI Taxonomy" id="1421715"/>
    <lineage>
        <taxon>Eukaryota</taxon>
        <taxon>Metazoa</taxon>
        <taxon>Ecdysozoa</taxon>
        <taxon>Arthropoda</taxon>
        <taxon>Hexapoda</taxon>
        <taxon>Insecta</taxon>
        <taxon>Pterygota</taxon>
        <taxon>Neoptera</taxon>
        <taxon>Endopterygota</taxon>
        <taxon>Coleoptera</taxon>
        <taxon>Polyphaga</taxon>
        <taxon>Elateriformia</taxon>
        <taxon>Elateroidea</taxon>
        <taxon>Lampyridae</taxon>
        <taxon>Luciolinae</taxon>
        <taxon>Aquatica</taxon>
    </lineage>
</organism>
<name>A0AAN7PDQ7_9COLE</name>
<keyword evidence="4" id="KW-1015">Disulfide bond</keyword>
<keyword evidence="6" id="KW-0732">Signal</keyword>
<keyword evidence="5" id="KW-0325">Glycoprotein</keyword>